<gene>
    <name evidence="1" type="ORF">A6P07_07255</name>
</gene>
<sequence>METYETGFHAIADTEAISADRGLLAGVLLDAVMQSFRPHDYRARRWLSGIYAQTLLLLLDINPDAALQSLHKKWRQIDADAPSPDQLLN</sequence>
<dbReference type="Proteomes" id="UP000094893">
    <property type="component" value="Unassembled WGS sequence"/>
</dbReference>
<evidence type="ECO:0000313" key="1">
    <source>
        <dbReference type="EMBL" id="OCX73838.1"/>
    </source>
</evidence>
<comment type="caution">
    <text evidence="1">The sequence shown here is derived from an EMBL/GenBank/DDBJ whole genome shotgun (WGS) entry which is preliminary data.</text>
</comment>
<reference evidence="1" key="1">
    <citation type="journal article" date="2016" name="Int. J. Mol. Sci.">
        <title>Comparative genomics of the extreme acidophile Acidithiobacillus thiooxidans reveals intraspecific divergence and niche adaptation.</title>
        <authorList>
            <person name="Zhang X."/>
            <person name="Feng X."/>
            <person name="Tao J."/>
            <person name="Ma L."/>
            <person name="Xiao Y."/>
            <person name="Liang Y."/>
            <person name="Liu X."/>
            <person name="Yin H."/>
        </authorList>
    </citation>
    <scope>NUCLEOTIDE SEQUENCE [LARGE SCALE GENOMIC DNA]</scope>
    <source>
        <strain evidence="1">A02</strain>
    </source>
</reference>
<accession>A0A1C2JJK0</accession>
<name>A0A1C2JJK0_ACITH</name>
<organism evidence="1">
    <name type="scientific">Acidithiobacillus thiooxidans</name>
    <name type="common">Thiobacillus thiooxidans</name>
    <dbReference type="NCBI Taxonomy" id="930"/>
    <lineage>
        <taxon>Bacteria</taxon>
        <taxon>Pseudomonadati</taxon>
        <taxon>Pseudomonadota</taxon>
        <taxon>Acidithiobacillia</taxon>
        <taxon>Acidithiobacillales</taxon>
        <taxon>Acidithiobacillaceae</taxon>
        <taxon>Acidithiobacillus</taxon>
    </lineage>
</organism>
<protein>
    <submittedName>
        <fullName evidence="1">Uncharacterized protein</fullName>
    </submittedName>
</protein>
<dbReference type="EMBL" id="LWSA01000093">
    <property type="protein sequence ID" value="OCX73838.1"/>
    <property type="molecule type" value="Genomic_DNA"/>
</dbReference>
<dbReference type="AlphaFoldDB" id="A0A1C2JJK0"/>
<proteinExistence type="predicted"/>